<evidence type="ECO:0000256" key="8">
    <source>
        <dbReference type="ARBA" id="ARBA00035108"/>
    </source>
</evidence>
<dbReference type="Pfam" id="PF07728">
    <property type="entry name" value="AAA_5"/>
    <property type="match status" value="1"/>
</dbReference>
<comment type="caution">
    <text evidence="11">The sequence shown here is derived from an EMBL/GenBank/DDBJ whole genome shotgun (WGS) entry which is preliminary data.</text>
</comment>
<keyword evidence="5" id="KW-0378">Hydrolase</keyword>
<evidence type="ECO:0000256" key="4">
    <source>
        <dbReference type="ARBA" id="ARBA00022741"/>
    </source>
</evidence>
<dbReference type="InterPro" id="IPR003593">
    <property type="entry name" value="AAA+_ATPase"/>
</dbReference>
<dbReference type="InterPro" id="IPR050764">
    <property type="entry name" value="CbbQ/NirQ/NorQ/GpvN"/>
</dbReference>
<keyword evidence="6" id="KW-0067">ATP-binding</keyword>
<reference evidence="11 12" key="1">
    <citation type="journal article" date="2024" name="Int. J. Syst. Evol. Microbiol.">
        <title>Virgibacillus tibetensis sp. nov., isolated from salt lake on the Tibetan Plateau of China.</title>
        <authorList>
            <person name="Phurbu D."/>
            <person name="Liu Z.-X."/>
            <person name="Wang R."/>
            <person name="Zheng Y.-Y."/>
            <person name="Liu H.-C."/>
            <person name="Zhou Y.-G."/>
            <person name="Yu Y.-J."/>
            <person name="Li A.-H."/>
        </authorList>
    </citation>
    <scope>NUCLEOTIDE SEQUENCE [LARGE SCALE GENOMIC DNA]</scope>
    <source>
        <strain evidence="11 12">C22-A2</strain>
    </source>
</reference>
<evidence type="ECO:0000256" key="2">
    <source>
        <dbReference type="ARBA" id="ARBA00009417"/>
    </source>
</evidence>
<evidence type="ECO:0000256" key="6">
    <source>
        <dbReference type="ARBA" id="ARBA00022840"/>
    </source>
</evidence>
<name>A0ABU6KGS9_9BACI</name>
<dbReference type="InterPro" id="IPR013462">
    <property type="entry name" value="Gas-vesicle_GvpN"/>
</dbReference>
<evidence type="ECO:0000313" key="12">
    <source>
        <dbReference type="Proteomes" id="UP001335737"/>
    </source>
</evidence>
<dbReference type="InterPro" id="IPR011704">
    <property type="entry name" value="ATPase_dyneun-rel_AAA"/>
</dbReference>
<dbReference type="SMART" id="SM00382">
    <property type="entry name" value="AAA"/>
    <property type="match status" value="1"/>
</dbReference>
<dbReference type="PANTHER" id="PTHR42759:SF1">
    <property type="entry name" value="MAGNESIUM-CHELATASE SUBUNIT CHLD"/>
    <property type="match status" value="1"/>
</dbReference>
<protein>
    <submittedName>
        <fullName evidence="11">Gas vesicle protein GvpN</fullName>
    </submittedName>
</protein>
<sequence length="305" mass="34669">MTETKTKKKKKKHLYDQSTYFKGLIRRSLQYLKTGYPIHFTGPSGIGKTTLAIHIAKQHKRPVMLINGNRDLSNQDLLGAFNGYKSNKVKDNYVRSVYKIEENVTESWSDGRLLEAVKNGYTLVYDEFTRSPPEANNIFLPILEEKILPLYGMKKKNSFIKVHPDFSVIFTSNPVEYAGVYDLQDALLDRMITLPLEHMDQESEAIAVVDKSAVTKAEAEEIVAFMARVRNLCTKKQAYNGPGLRASIMIADLAKRYEIPIDGTNEAFVQLCFDITWFPLQACTDKSDDRIEKQLLAECKKIKAG</sequence>
<comment type="similarity">
    <text evidence="2">Belongs to the CbbQ/NirQ/NorQ/GpvN family.</text>
</comment>
<evidence type="ECO:0000256" key="5">
    <source>
        <dbReference type="ARBA" id="ARBA00022801"/>
    </source>
</evidence>
<dbReference type="SUPFAM" id="SSF52540">
    <property type="entry name" value="P-loop containing nucleoside triphosphate hydrolases"/>
    <property type="match status" value="1"/>
</dbReference>
<keyword evidence="4" id="KW-0547">Nucleotide-binding</keyword>
<evidence type="ECO:0000256" key="1">
    <source>
        <dbReference type="ARBA" id="ARBA00004496"/>
    </source>
</evidence>
<dbReference type="Proteomes" id="UP001335737">
    <property type="component" value="Unassembled WGS sequence"/>
</dbReference>
<keyword evidence="7" id="KW-0304">Gas vesicle</keyword>
<dbReference type="Gene3D" id="3.40.50.300">
    <property type="entry name" value="P-loop containing nucleotide triphosphate hydrolases"/>
    <property type="match status" value="1"/>
</dbReference>
<evidence type="ECO:0000256" key="9">
    <source>
        <dbReference type="ARBA" id="ARBA00049360"/>
    </source>
</evidence>
<keyword evidence="3" id="KW-0963">Cytoplasm</keyword>
<comment type="catalytic activity">
    <reaction evidence="9">
        <text>ATP + H2O = ADP + phosphate + H(+)</text>
        <dbReference type="Rhea" id="RHEA:13065"/>
        <dbReference type="ChEBI" id="CHEBI:15377"/>
        <dbReference type="ChEBI" id="CHEBI:15378"/>
        <dbReference type="ChEBI" id="CHEBI:30616"/>
        <dbReference type="ChEBI" id="CHEBI:43474"/>
        <dbReference type="ChEBI" id="CHEBI:456216"/>
    </reaction>
</comment>
<accession>A0ABU6KGS9</accession>
<dbReference type="InterPro" id="IPR027417">
    <property type="entry name" value="P-loop_NTPase"/>
</dbReference>
<proteinExistence type="inferred from homology"/>
<dbReference type="CDD" id="cd00009">
    <property type="entry name" value="AAA"/>
    <property type="match status" value="1"/>
</dbReference>
<dbReference type="PANTHER" id="PTHR42759">
    <property type="entry name" value="MOXR FAMILY PROTEIN"/>
    <property type="match status" value="1"/>
</dbReference>
<dbReference type="NCBIfam" id="TIGR02640">
    <property type="entry name" value="gas_vesic_GvpN"/>
    <property type="match status" value="1"/>
</dbReference>
<feature type="domain" description="AAA+ ATPase" evidence="10">
    <location>
        <begin position="34"/>
        <end position="203"/>
    </location>
</feature>
<evidence type="ECO:0000256" key="7">
    <source>
        <dbReference type="ARBA" id="ARBA00022987"/>
    </source>
</evidence>
<comment type="subcellular location">
    <subcellularLocation>
        <location evidence="1">Cytoplasm</location>
    </subcellularLocation>
    <subcellularLocation>
        <location evidence="8">Gas vesicle</location>
    </subcellularLocation>
</comment>
<dbReference type="EMBL" id="JARZFX010000006">
    <property type="protein sequence ID" value="MEC5424507.1"/>
    <property type="molecule type" value="Genomic_DNA"/>
</dbReference>
<dbReference type="RefSeq" id="WP_327608072.1">
    <property type="nucleotide sequence ID" value="NZ_JARZFX010000006.1"/>
</dbReference>
<evidence type="ECO:0000256" key="3">
    <source>
        <dbReference type="ARBA" id="ARBA00022490"/>
    </source>
</evidence>
<organism evidence="11 12">
    <name type="scientific">Virgibacillus tibetensis</name>
    <dbReference type="NCBI Taxonomy" id="3042313"/>
    <lineage>
        <taxon>Bacteria</taxon>
        <taxon>Bacillati</taxon>
        <taxon>Bacillota</taxon>
        <taxon>Bacilli</taxon>
        <taxon>Bacillales</taxon>
        <taxon>Bacillaceae</taxon>
        <taxon>Virgibacillus</taxon>
    </lineage>
</organism>
<keyword evidence="12" id="KW-1185">Reference proteome</keyword>
<evidence type="ECO:0000259" key="10">
    <source>
        <dbReference type="SMART" id="SM00382"/>
    </source>
</evidence>
<evidence type="ECO:0000313" key="11">
    <source>
        <dbReference type="EMBL" id="MEC5424507.1"/>
    </source>
</evidence>
<gene>
    <name evidence="11" type="primary">gvpN</name>
    <name evidence="11" type="ORF">QGM71_13485</name>
</gene>